<dbReference type="eggNOG" id="ENOG502T137">
    <property type="taxonomic scope" value="Eukaryota"/>
</dbReference>
<dbReference type="GeneID" id="6010455"/>
<evidence type="ECO:0000256" key="2">
    <source>
        <dbReference type="SAM" id="MobiDB-lite"/>
    </source>
</evidence>
<dbReference type="EMBL" id="AACS02000010">
    <property type="protein sequence ID" value="EAU87981.1"/>
    <property type="molecule type" value="Genomic_DNA"/>
</dbReference>
<keyword evidence="1" id="KW-0862">Zinc</keyword>
<keyword evidence="3" id="KW-0472">Membrane</keyword>
<evidence type="ECO:0000256" key="3">
    <source>
        <dbReference type="SAM" id="Phobius"/>
    </source>
</evidence>
<feature type="compositionally biased region" description="Low complexity" evidence="2">
    <location>
        <begin position="151"/>
        <end position="174"/>
    </location>
</feature>
<dbReference type="InParanoid" id="A8NIA6"/>
<feature type="compositionally biased region" description="Polar residues" evidence="2">
    <location>
        <begin position="298"/>
        <end position="311"/>
    </location>
</feature>
<dbReference type="OrthoDB" id="6270329at2759"/>
<dbReference type="VEuPathDB" id="FungiDB:CC1G_01628"/>
<feature type="domain" description="RING-type" evidence="4">
    <location>
        <begin position="186"/>
        <end position="228"/>
    </location>
</feature>
<evidence type="ECO:0000256" key="1">
    <source>
        <dbReference type="PROSITE-ProRule" id="PRU00175"/>
    </source>
</evidence>
<dbReference type="GO" id="GO:0008270">
    <property type="term" value="F:zinc ion binding"/>
    <property type="evidence" value="ECO:0007669"/>
    <property type="project" value="UniProtKB-KW"/>
</dbReference>
<keyword evidence="1" id="KW-0863">Zinc-finger</keyword>
<dbReference type="RefSeq" id="XP_001833951.1">
    <property type="nucleotide sequence ID" value="XM_001833899.1"/>
</dbReference>
<keyword evidence="3" id="KW-1133">Transmembrane helix</keyword>
<dbReference type="Proteomes" id="UP000001861">
    <property type="component" value="Unassembled WGS sequence"/>
</dbReference>
<organism evidence="5 6">
    <name type="scientific">Coprinopsis cinerea (strain Okayama-7 / 130 / ATCC MYA-4618 / FGSC 9003)</name>
    <name type="common">Inky cap fungus</name>
    <name type="synonym">Hormographiella aspergillata</name>
    <dbReference type="NCBI Taxonomy" id="240176"/>
    <lineage>
        <taxon>Eukaryota</taxon>
        <taxon>Fungi</taxon>
        <taxon>Dikarya</taxon>
        <taxon>Basidiomycota</taxon>
        <taxon>Agaricomycotina</taxon>
        <taxon>Agaricomycetes</taxon>
        <taxon>Agaricomycetidae</taxon>
        <taxon>Agaricales</taxon>
        <taxon>Agaricineae</taxon>
        <taxon>Psathyrellaceae</taxon>
        <taxon>Coprinopsis</taxon>
    </lineage>
</organism>
<feature type="transmembrane region" description="Helical" evidence="3">
    <location>
        <begin position="409"/>
        <end position="427"/>
    </location>
</feature>
<dbReference type="KEGG" id="cci:CC1G_01628"/>
<feature type="region of interest" description="Disordered" evidence="2">
    <location>
        <begin position="240"/>
        <end position="380"/>
    </location>
</feature>
<keyword evidence="3" id="KW-0812">Transmembrane</keyword>
<feature type="region of interest" description="Disordered" evidence="2">
    <location>
        <begin position="24"/>
        <end position="44"/>
    </location>
</feature>
<reference evidence="5 6" key="1">
    <citation type="journal article" date="2010" name="Proc. Natl. Acad. Sci. U.S.A.">
        <title>Insights into evolution of multicellular fungi from the assembled chromosomes of the mushroom Coprinopsis cinerea (Coprinus cinereus).</title>
        <authorList>
            <person name="Stajich J.E."/>
            <person name="Wilke S.K."/>
            <person name="Ahren D."/>
            <person name="Au C.H."/>
            <person name="Birren B.W."/>
            <person name="Borodovsky M."/>
            <person name="Burns C."/>
            <person name="Canback B."/>
            <person name="Casselton L.A."/>
            <person name="Cheng C.K."/>
            <person name="Deng J."/>
            <person name="Dietrich F.S."/>
            <person name="Fargo D.C."/>
            <person name="Farman M.L."/>
            <person name="Gathman A.C."/>
            <person name="Goldberg J."/>
            <person name="Guigo R."/>
            <person name="Hoegger P.J."/>
            <person name="Hooker J.B."/>
            <person name="Huggins A."/>
            <person name="James T.Y."/>
            <person name="Kamada T."/>
            <person name="Kilaru S."/>
            <person name="Kodira C."/>
            <person name="Kues U."/>
            <person name="Kupfer D."/>
            <person name="Kwan H.S."/>
            <person name="Lomsadze A."/>
            <person name="Li W."/>
            <person name="Lilly W.W."/>
            <person name="Ma L.J."/>
            <person name="Mackey A.J."/>
            <person name="Manning G."/>
            <person name="Martin F."/>
            <person name="Muraguchi H."/>
            <person name="Natvig D.O."/>
            <person name="Palmerini H."/>
            <person name="Ramesh M.A."/>
            <person name="Rehmeyer C.J."/>
            <person name="Roe B.A."/>
            <person name="Shenoy N."/>
            <person name="Stanke M."/>
            <person name="Ter-Hovhannisyan V."/>
            <person name="Tunlid A."/>
            <person name="Velagapudi R."/>
            <person name="Vision T.J."/>
            <person name="Zeng Q."/>
            <person name="Zolan M.E."/>
            <person name="Pukkila P.J."/>
        </authorList>
    </citation>
    <scope>NUCLEOTIDE SEQUENCE [LARGE SCALE GENOMIC DNA]</scope>
    <source>
        <strain evidence="6">Okayama-7 / 130 / ATCC MYA-4618 / FGSC 9003</strain>
    </source>
</reference>
<proteinExistence type="predicted"/>
<sequence>MHSPSHKTLDVHLVVASTTIVTSADAMHPTPPPPRRASSSNFPSVLVREITPARAPRRVPSALTLAKSPVSNQYALRSPIHRQLITYRTLPTPTPATRYSDLVPISEVTVEEEYDCGYLNLGAESPHSTGSISPFSFNEDRPPANWKPGPSASARRGSVNAGSGGNNNSNNGGNQKKKTSGPDRDCGICFEYAVKPLRTLCCGKIFCEQDLRDWLHGPNASGLCPNCDVPCTLEDNTLSLVSPSLRSPPPPPRKRSQQFDRTMSGQRHVPSPLSTSEPITHHRKRSSSPKGLGISTEKPAQQTSPLSEKQTLSSSPLSPLSAAHWSLPSASTTTTTTTSHSHSTSKSTNPLTILTSSLPLGLTPSKSTHGSTTPSMWNNGKVFSKGGKVPKGSVIDSFLTERKEDRYGMLVRLLTLIAVLGVLYVIMG</sequence>
<dbReference type="Gene3D" id="3.30.40.10">
    <property type="entry name" value="Zinc/RING finger domain, C3HC4 (zinc finger)"/>
    <property type="match status" value="1"/>
</dbReference>
<feature type="compositionally biased region" description="Polar residues" evidence="2">
    <location>
        <begin position="369"/>
        <end position="378"/>
    </location>
</feature>
<comment type="caution">
    <text evidence="5">The sequence shown here is derived from an EMBL/GenBank/DDBJ whole genome shotgun (WGS) entry which is preliminary data.</text>
</comment>
<dbReference type="InterPro" id="IPR013083">
    <property type="entry name" value="Znf_RING/FYVE/PHD"/>
</dbReference>
<evidence type="ECO:0000259" key="4">
    <source>
        <dbReference type="PROSITE" id="PS50089"/>
    </source>
</evidence>
<gene>
    <name evidence="5" type="ORF">CC1G_01628</name>
</gene>
<protein>
    <recommendedName>
        <fullName evidence="4">RING-type domain-containing protein</fullName>
    </recommendedName>
</protein>
<dbReference type="AlphaFoldDB" id="A8NIA6"/>
<dbReference type="STRING" id="240176.A8NIA6"/>
<feature type="region of interest" description="Disordered" evidence="2">
    <location>
        <begin position="129"/>
        <end position="183"/>
    </location>
</feature>
<accession>A8NIA6</accession>
<keyword evidence="6" id="KW-1185">Reference proteome</keyword>
<dbReference type="InterPro" id="IPR001841">
    <property type="entry name" value="Znf_RING"/>
</dbReference>
<dbReference type="SUPFAM" id="SSF57850">
    <property type="entry name" value="RING/U-box"/>
    <property type="match status" value="1"/>
</dbReference>
<keyword evidence="1" id="KW-0479">Metal-binding</keyword>
<name>A8NIA6_COPC7</name>
<evidence type="ECO:0000313" key="5">
    <source>
        <dbReference type="EMBL" id="EAU87981.1"/>
    </source>
</evidence>
<dbReference type="PROSITE" id="PS50089">
    <property type="entry name" value="ZF_RING_2"/>
    <property type="match status" value="1"/>
</dbReference>
<feature type="compositionally biased region" description="Low complexity" evidence="2">
    <location>
        <begin position="312"/>
        <end position="368"/>
    </location>
</feature>
<evidence type="ECO:0000313" key="6">
    <source>
        <dbReference type="Proteomes" id="UP000001861"/>
    </source>
</evidence>